<comment type="similarity">
    <text evidence="4">Belongs to the globin family.</text>
</comment>
<dbReference type="EMBL" id="JBGFUD010002910">
    <property type="protein sequence ID" value="MFH4978152.1"/>
    <property type="molecule type" value="Genomic_DNA"/>
</dbReference>
<evidence type="ECO:0000256" key="1">
    <source>
        <dbReference type="ARBA" id="ARBA00022617"/>
    </source>
</evidence>
<evidence type="ECO:0000313" key="8">
    <source>
        <dbReference type="Proteomes" id="UP001608902"/>
    </source>
</evidence>
<protein>
    <recommendedName>
        <fullName evidence="6">Globin domain-containing protein</fullName>
    </recommendedName>
</protein>
<dbReference type="SUPFAM" id="SSF46458">
    <property type="entry name" value="Globin-like"/>
    <property type="match status" value="1"/>
</dbReference>
<proteinExistence type="inferred from homology"/>
<organism evidence="7 8">
    <name type="scientific">Gnathostoma spinigerum</name>
    <dbReference type="NCBI Taxonomy" id="75299"/>
    <lineage>
        <taxon>Eukaryota</taxon>
        <taxon>Metazoa</taxon>
        <taxon>Ecdysozoa</taxon>
        <taxon>Nematoda</taxon>
        <taxon>Chromadorea</taxon>
        <taxon>Rhabditida</taxon>
        <taxon>Spirurina</taxon>
        <taxon>Gnathostomatomorpha</taxon>
        <taxon>Gnathostomatoidea</taxon>
        <taxon>Gnathostomatidae</taxon>
        <taxon>Gnathostoma</taxon>
    </lineage>
</organism>
<keyword evidence="4" id="KW-0561">Oxygen transport</keyword>
<dbReference type="CDD" id="cd01040">
    <property type="entry name" value="Mb-like"/>
    <property type="match status" value="1"/>
</dbReference>
<keyword evidence="1 4" id="KW-0349">Heme</keyword>
<reference evidence="7 8" key="1">
    <citation type="submission" date="2024-08" db="EMBL/GenBank/DDBJ databases">
        <title>Gnathostoma spinigerum genome.</title>
        <authorList>
            <person name="Gonzalez-Bertolin B."/>
            <person name="Monzon S."/>
            <person name="Zaballos A."/>
            <person name="Jimenez P."/>
            <person name="Dekumyoy P."/>
            <person name="Varona S."/>
            <person name="Cuesta I."/>
            <person name="Sumanam S."/>
            <person name="Adisakwattana P."/>
            <person name="Gasser R.B."/>
            <person name="Hernandez-Gonzalez A."/>
            <person name="Young N.D."/>
            <person name="Perteguer M.J."/>
        </authorList>
    </citation>
    <scope>NUCLEOTIDE SEQUENCE [LARGE SCALE GENOMIC DNA]</scope>
    <source>
        <strain evidence="7">AL3</strain>
        <tissue evidence="7">Liver</tissue>
    </source>
</reference>
<dbReference type="PANTHER" id="PTHR46458:SF7">
    <property type="entry name" value="GLOBIN DOMAIN-CONTAINING PROTEIN"/>
    <property type="match status" value="1"/>
</dbReference>
<dbReference type="PROSITE" id="PS01033">
    <property type="entry name" value="GLOBIN"/>
    <property type="match status" value="1"/>
</dbReference>
<dbReference type="AlphaFoldDB" id="A0ABD6EN99"/>
<evidence type="ECO:0000313" key="7">
    <source>
        <dbReference type="EMBL" id="MFH4978152.1"/>
    </source>
</evidence>
<keyword evidence="3" id="KW-0408">Iron</keyword>
<sequence length="251" mass="28471">MLQDANEISKTYPVKGDCLTADMARASSLQDENSPSLSSSPITSPSRKRSVQLELRRISNIQYVQSVSGRRTSTTILPLTSAQIHLVRSQWRQVYITKGPTVIGTSLFHRLFFKSQNTKQLFERCRLPKQFANLDSFAKAHAKATGQLIDQIVDSLDDLEPMSIELIRIGRLHAQMLPGEFTGTVWNLTAETFIDCTLEWGDKRCRSETLRQAWALITAYVMDKIREGHNEERKRQIQISSSFSASPRRPS</sequence>
<dbReference type="PANTHER" id="PTHR46458">
    <property type="entry name" value="BLR2807 PROTEIN"/>
    <property type="match status" value="1"/>
</dbReference>
<feature type="region of interest" description="Disordered" evidence="5">
    <location>
        <begin position="231"/>
        <end position="251"/>
    </location>
</feature>
<feature type="domain" description="Globin" evidence="6">
    <location>
        <begin position="78"/>
        <end position="230"/>
    </location>
</feature>
<keyword evidence="2" id="KW-0479">Metal-binding</keyword>
<dbReference type="InterPro" id="IPR044399">
    <property type="entry name" value="Mb-like_M"/>
</dbReference>
<feature type="compositionally biased region" description="Low complexity" evidence="5">
    <location>
        <begin position="27"/>
        <end position="45"/>
    </location>
</feature>
<dbReference type="Proteomes" id="UP001608902">
    <property type="component" value="Unassembled WGS sequence"/>
</dbReference>
<evidence type="ECO:0000256" key="5">
    <source>
        <dbReference type="SAM" id="MobiDB-lite"/>
    </source>
</evidence>
<dbReference type="InterPro" id="IPR012292">
    <property type="entry name" value="Globin/Proto"/>
</dbReference>
<dbReference type="InterPro" id="IPR050532">
    <property type="entry name" value="Globin-like_OT"/>
</dbReference>
<dbReference type="InterPro" id="IPR000971">
    <property type="entry name" value="Globin"/>
</dbReference>
<dbReference type="Gene3D" id="1.10.490.10">
    <property type="entry name" value="Globins"/>
    <property type="match status" value="1"/>
</dbReference>
<accession>A0ABD6EN99</accession>
<evidence type="ECO:0000256" key="4">
    <source>
        <dbReference type="RuleBase" id="RU000356"/>
    </source>
</evidence>
<evidence type="ECO:0000256" key="2">
    <source>
        <dbReference type="ARBA" id="ARBA00022723"/>
    </source>
</evidence>
<dbReference type="GO" id="GO:0046872">
    <property type="term" value="F:metal ion binding"/>
    <property type="evidence" value="ECO:0007669"/>
    <property type="project" value="UniProtKB-KW"/>
</dbReference>
<feature type="compositionally biased region" description="Low complexity" evidence="5">
    <location>
        <begin position="240"/>
        <end position="251"/>
    </location>
</feature>
<comment type="caution">
    <text evidence="7">The sequence shown here is derived from an EMBL/GenBank/DDBJ whole genome shotgun (WGS) entry which is preliminary data.</text>
</comment>
<evidence type="ECO:0000259" key="6">
    <source>
        <dbReference type="PROSITE" id="PS01033"/>
    </source>
</evidence>
<keyword evidence="4" id="KW-0813">Transport</keyword>
<feature type="region of interest" description="Disordered" evidence="5">
    <location>
        <begin position="27"/>
        <end position="50"/>
    </location>
</feature>
<keyword evidence="8" id="KW-1185">Reference proteome</keyword>
<gene>
    <name evidence="7" type="ORF">AB6A40_004861</name>
</gene>
<name>A0ABD6EN99_9BILA</name>
<dbReference type="InterPro" id="IPR009050">
    <property type="entry name" value="Globin-like_sf"/>
</dbReference>
<dbReference type="Pfam" id="PF00042">
    <property type="entry name" value="Globin"/>
    <property type="match status" value="1"/>
</dbReference>
<evidence type="ECO:0000256" key="3">
    <source>
        <dbReference type="ARBA" id="ARBA00023004"/>
    </source>
</evidence>
<dbReference type="GO" id="GO:0005344">
    <property type="term" value="F:oxygen carrier activity"/>
    <property type="evidence" value="ECO:0007669"/>
    <property type="project" value="UniProtKB-KW"/>
</dbReference>